<name>A0A4V3GUH7_9GAMM</name>
<dbReference type="PANTHER" id="PTHR46609:SF8">
    <property type="entry name" value="YQAJ VIRAL RECOMBINASE DOMAIN-CONTAINING PROTEIN"/>
    <property type="match status" value="1"/>
</dbReference>
<dbReference type="AlphaFoldDB" id="A0A4V3GUH7"/>
<dbReference type="Pfam" id="PF09588">
    <property type="entry name" value="YqaJ"/>
    <property type="match status" value="1"/>
</dbReference>
<dbReference type="EMBL" id="SOEC01000004">
    <property type="protein sequence ID" value="TDX30801.1"/>
    <property type="molecule type" value="Genomic_DNA"/>
</dbReference>
<evidence type="ECO:0000313" key="3">
    <source>
        <dbReference type="Proteomes" id="UP000294489"/>
    </source>
</evidence>
<dbReference type="OrthoDB" id="1245848at2"/>
<dbReference type="Gene3D" id="3.90.320.10">
    <property type="match status" value="1"/>
</dbReference>
<comment type="caution">
    <text evidence="2">The sequence shown here is derived from an EMBL/GenBank/DDBJ whole genome shotgun (WGS) entry which is preliminary data.</text>
</comment>
<evidence type="ECO:0000259" key="1">
    <source>
        <dbReference type="Pfam" id="PF09588"/>
    </source>
</evidence>
<dbReference type="InterPro" id="IPR051703">
    <property type="entry name" value="NF-kappa-B_Signaling_Reg"/>
</dbReference>
<dbReference type="GO" id="GO:0004519">
    <property type="term" value="F:endonuclease activity"/>
    <property type="evidence" value="ECO:0007669"/>
    <property type="project" value="UniProtKB-KW"/>
</dbReference>
<proteinExistence type="predicted"/>
<dbReference type="RefSeq" id="WP_134016881.1">
    <property type="nucleotide sequence ID" value="NZ_SOEC01000004.1"/>
</dbReference>
<accession>A0A4V3GUH7</accession>
<keyword evidence="2" id="KW-0255">Endonuclease</keyword>
<reference evidence="2 3" key="1">
    <citation type="submission" date="2019-03" db="EMBL/GenBank/DDBJ databases">
        <title>Freshwater and sediment microbial communities from various areas in North America, analyzing microbe dynamics in response to fracking.</title>
        <authorList>
            <person name="Lamendella R."/>
        </authorList>
    </citation>
    <scope>NUCLEOTIDE SEQUENCE [LARGE SCALE GENOMIC DNA]</scope>
    <source>
        <strain evidence="2 3">6_TX</strain>
    </source>
</reference>
<gene>
    <name evidence="2" type="ORF">DFO67_10456</name>
</gene>
<dbReference type="InterPro" id="IPR019080">
    <property type="entry name" value="YqaJ_viral_recombinase"/>
</dbReference>
<dbReference type="CDD" id="cd22343">
    <property type="entry name" value="PDDEXK_lambda_exonuclease-like"/>
    <property type="match status" value="1"/>
</dbReference>
<feature type="domain" description="YqaJ viral recombinase" evidence="1">
    <location>
        <begin position="11"/>
        <end position="147"/>
    </location>
</feature>
<sequence>MNMPIQGTDAWLRARQGKLTASVIGKVITGKGKDEVLRDMVREAMGYPRAFTGNVATDYGHAHEDEARTEYALETGNAVVETGFHLHPEHDWLGASPDGLIRDNGLLELKCPYKLRDADSVPDDLIELGREHVYWHQMQAQMAVMGRAWCDFAVWCPGGISVRRYPRDDGWLGWALDTCLPFMAYLRDVLADPEEAERIADMQRDMSDDEDWLKVALQYAALDEEIKRRKAEQDELRKALVEMAGERKAIGGGVQVIPVKRTGGIDTKRLGESVNLDDYRKPDTLSWQVRVS</sequence>
<organism evidence="2 3">
    <name type="scientific">Modicisalibacter xianhensis</name>
    <dbReference type="NCBI Taxonomy" id="442341"/>
    <lineage>
        <taxon>Bacteria</taxon>
        <taxon>Pseudomonadati</taxon>
        <taxon>Pseudomonadota</taxon>
        <taxon>Gammaproteobacteria</taxon>
        <taxon>Oceanospirillales</taxon>
        <taxon>Halomonadaceae</taxon>
        <taxon>Modicisalibacter</taxon>
    </lineage>
</organism>
<dbReference type="Proteomes" id="UP000294489">
    <property type="component" value="Unassembled WGS sequence"/>
</dbReference>
<dbReference type="InterPro" id="IPR011335">
    <property type="entry name" value="Restrct_endonuc-II-like"/>
</dbReference>
<keyword evidence="2" id="KW-0540">Nuclease</keyword>
<protein>
    <submittedName>
        <fullName evidence="2">Putative phage-type endonuclease</fullName>
    </submittedName>
</protein>
<dbReference type="InterPro" id="IPR011604">
    <property type="entry name" value="PDDEXK-like_dom_sf"/>
</dbReference>
<dbReference type="SUPFAM" id="SSF52980">
    <property type="entry name" value="Restriction endonuclease-like"/>
    <property type="match status" value="1"/>
</dbReference>
<evidence type="ECO:0000313" key="2">
    <source>
        <dbReference type="EMBL" id="TDX30801.1"/>
    </source>
</evidence>
<keyword evidence="2" id="KW-0378">Hydrolase</keyword>
<dbReference type="PANTHER" id="PTHR46609">
    <property type="entry name" value="EXONUCLEASE, PHAGE-TYPE/RECB, C-TERMINAL DOMAIN-CONTAINING PROTEIN"/>
    <property type="match status" value="1"/>
</dbReference>